<evidence type="ECO:0000256" key="4">
    <source>
        <dbReference type="ARBA" id="ARBA00023026"/>
    </source>
</evidence>
<evidence type="ECO:0000313" key="8">
    <source>
        <dbReference type="Proteomes" id="UP000805841"/>
    </source>
</evidence>
<evidence type="ECO:0000256" key="5">
    <source>
        <dbReference type="ARBA" id="ARBA00023054"/>
    </source>
</evidence>
<keyword evidence="5" id="KW-0175">Coiled coil</keyword>
<evidence type="ECO:0000256" key="3">
    <source>
        <dbReference type="ARBA" id="ARBA00022525"/>
    </source>
</evidence>
<feature type="region of interest" description="Disordered" evidence="6">
    <location>
        <begin position="63"/>
        <end position="94"/>
    </location>
</feature>
<keyword evidence="3" id="KW-0964">Secreted</keyword>
<evidence type="ECO:0000256" key="6">
    <source>
        <dbReference type="SAM" id="MobiDB-lite"/>
    </source>
</evidence>
<keyword evidence="8" id="KW-1185">Reference proteome</keyword>
<keyword evidence="4" id="KW-0843">Virulence</keyword>
<sequence>MPDISLSRPVAVRNVTPEPVEKLAEAAIPHASVEASAQGAPQSPLERQLGRILDNAKRITLAPLPEPPAGFTKEGVENNGGSAAGEYSRAQERIKTQTERNKRYIADTRAGLAENRPKFEQRSHGLRSFADTVLASLSTEARQLLGRGAAASAGLPSGLEDRLLNVNSAPDPDDFFGSLRDLIDLIGAEYLEIYENLVQKYTDFYEEINAELISKLKDWVVSEPNGRIILKVGKPDDPGVYGILEAVEKLITKYGTPPESVLYESNSREDAEKWLKAMGLPADCLVDAGGGKFYVTFDLSPLKAIKALTGNLEEGNHNGNIYLTAAEFQAYQTGFYSHDSAIKNYLQIATNKYSNANAYYDNFVKILSQQLSQFAEMLKGYLN</sequence>
<comment type="caution">
    <text evidence="7">The sequence shown here is derived from an EMBL/GenBank/DDBJ whole genome shotgun (WGS) entry which is preliminary data.</text>
</comment>
<protein>
    <submittedName>
        <fullName evidence="7">IpaD/SipD/SspD family type III secretion system needle tip protein</fullName>
    </submittedName>
</protein>
<dbReference type="InterPro" id="IPR009483">
    <property type="entry name" value="IpaD/BipD/SipD"/>
</dbReference>
<dbReference type="SUPFAM" id="SSF140693">
    <property type="entry name" value="IpaD-like"/>
    <property type="match status" value="1"/>
</dbReference>
<organism evidence="7 8">
    <name type="scientific">Pseudomonas typographi</name>
    <dbReference type="NCBI Taxonomy" id="2715964"/>
    <lineage>
        <taxon>Bacteria</taxon>
        <taxon>Pseudomonadati</taxon>
        <taxon>Pseudomonadota</taxon>
        <taxon>Gammaproteobacteria</taxon>
        <taxon>Pseudomonadales</taxon>
        <taxon>Pseudomonadaceae</taxon>
        <taxon>Pseudomonas</taxon>
    </lineage>
</organism>
<dbReference type="Gene3D" id="1.20.1710.10">
    <property type="entry name" value="IpaD-like"/>
    <property type="match status" value="1"/>
</dbReference>
<comment type="subcellular location">
    <subcellularLocation>
        <location evidence="1">Secreted</location>
    </subcellularLocation>
</comment>
<proteinExistence type="inferred from homology"/>
<dbReference type="EMBL" id="JAAOCA010000014">
    <property type="protein sequence ID" value="MBD1599523.1"/>
    <property type="molecule type" value="Genomic_DNA"/>
</dbReference>
<evidence type="ECO:0000256" key="1">
    <source>
        <dbReference type="ARBA" id="ARBA00004613"/>
    </source>
</evidence>
<dbReference type="Pfam" id="PF06511">
    <property type="entry name" value="T3SS_TC"/>
    <property type="match status" value="1"/>
</dbReference>
<name>A0ABR7Z2A2_9PSED</name>
<dbReference type="RefSeq" id="WP_190421000.1">
    <property type="nucleotide sequence ID" value="NZ_JAAOCA010000014.1"/>
</dbReference>
<dbReference type="Proteomes" id="UP000805841">
    <property type="component" value="Unassembled WGS sequence"/>
</dbReference>
<gene>
    <name evidence="7" type="ORF">HAQ05_12515</name>
</gene>
<comment type="similarity">
    <text evidence="2">Belongs to the invasin protein D family.</text>
</comment>
<evidence type="ECO:0000256" key="2">
    <source>
        <dbReference type="ARBA" id="ARBA00007741"/>
    </source>
</evidence>
<dbReference type="InterPro" id="IPR036708">
    <property type="entry name" value="BipD-like_sf"/>
</dbReference>
<accession>A0ABR7Z2A2</accession>
<reference evidence="7 8" key="1">
    <citation type="journal article" date="2020" name="Insects">
        <title>Bacteria Belonging to Pseudomonas typographi sp. nov. from the Bark Beetle Ips typographus Have Genomic Potential to Aid in the Host Ecology.</title>
        <authorList>
            <person name="Peral-Aranega E."/>
            <person name="Saati-Santamaria Z."/>
            <person name="Kolarik M."/>
            <person name="Rivas R."/>
            <person name="Garcia-Fraile P."/>
        </authorList>
    </citation>
    <scope>NUCLEOTIDE SEQUENCE [LARGE SCALE GENOMIC DNA]</scope>
    <source>
        <strain evidence="7 8">CA3A</strain>
    </source>
</reference>
<evidence type="ECO:0000313" key="7">
    <source>
        <dbReference type="EMBL" id="MBD1599523.1"/>
    </source>
</evidence>